<evidence type="ECO:0000256" key="3">
    <source>
        <dbReference type="ARBA" id="ARBA00022630"/>
    </source>
</evidence>
<dbReference type="Proteomes" id="UP001595840">
    <property type="component" value="Unassembled WGS sequence"/>
</dbReference>
<dbReference type="Gene3D" id="3.40.109.10">
    <property type="entry name" value="NADH Oxidase"/>
    <property type="match status" value="1"/>
</dbReference>
<keyword evidence="11" id="KW-1185">Reference proteome</keyword>
<sequence length="188" mass="20348">MDAITALTQRVSAPKLIEPAPSADQLDSIRRAALRAADHGNLRPWRFLEVAGPGLEALGALYLDAGLLVNPDLNDAQQLRLRSLPLRAPMIVVAIAKTQAHPKVPREEQLLSAACAVQNMLNAAFAMELGAFWRTGEMALDRQVATGLGLNAGEEIVGFLYLGHVDGPIKQAPELNPTDFFEVWPKPI</sequence>
<evidence type="ECO:0000256" key="2">
    <source>
        <dbReference type="ARBA" id="ARBA00007118"/>
    </source>
</evidence>
<evidence type="ECO:0000259" key="9">
    <source>
        <dbReference type="Pfam" id="PF00881"/>
    </source>
</evidence>
<evidence type="ECO:0000256" key="4">
    <source>
        <dbReference type="ARBA" id="ARBA00022643"/>
    </source>
</evidence>
<dbReference type="PIRSF" id="PIRSF000232">
    <property type="entry name" value="YdjA"/>
    <property type="match status" value="1"/>
</dbReference>
<name>A0ABV8V1Z8_9GAMM</name>
<accession>A0ABV8V1Z8</accession>
<dbReference type="SUPFAM" id="SSF55469">
    <property type="entry name" value="FMN-dependent nitroreductase-like"/>
    <property type="match status" value="1"/>
</dbReference>
<organism evidence="10 11">
    <name type="scientific">Simiduia curdlanivorans</name>
    <dbReference type="NCBI Taxonomy" id="1492769"/>
    <lineage>
        <taxon>Bacteria</taxon>
        <taxon>Pseudomonadati</taxon>
        <taxon>Pseudomonadota</taxon>
        <taxon>Gammaproteobacteria</taxon>
        <taxon>Cellvibrionales</taxon>
        <taxon>Cellvibrionaceae</taxon>
        <taxon>Simiduia</taxon>
    </lineage>
</organism>
<keyword evidence="3 8" id="KW-0285">Flavoprotein</keyword>
<dbReference type="PANTHER" id="PTHR43821:SF1">
    <property type="entry name" value="NAD(P)H NITROREDUCTASE YDJA-RELATED"/>
    <property type="match status" value="1"/>
</dbReference>
<evidence type="ECO:0000313" key="10">
    <source>
        <dbReference type="EMBL" id="MFC4361925.1"/>
    </source>
</evidence>
<keyword evidence="6 8" id="KW-0560">Oxidoreductase</keyword>
<dbReference type="Pfam" id="PF00881">
    <property type="entry name" value="Nitroreductase"/>
    <property type="match status" value="1"/>
</dbReference>
<dbReference type="CDD" id="cd02135">
    <property type="entry name" value="YdjA-like"/>
    <property type="match status" value="1"/>
</dbReference>
<keyword evidence="7 8" id="KW-0520">NAD</keyword>
<comment type="caution">
    <text evidence="10">The sequence shown here is derived from an EMBL/GenBank/DDBJ whole genome shotgun (WGS) entry which is preliminary data.</text>
</comment>
<keyword evidence="4 8" id="KW-0288">FMN</keyword>
<dbReference type="RefSeq" id="WP_290264070.1">
    <property type="nucleotide sequence ID" value="NZ_JAUFQG010000006.1"/>
</dbReference>
<evidence type="ECO:0000256" key="1">
    <source>
        <dbReference type="ARBA" id="ARBA00001917"/>
    </source>
</evidence>
<gene>
    <name evidence="10" type="ORF">ACFOX3_06405</name>
</gene>
<reference evidence="11" key="1">
    <citation type="journal article" date="2019" name="Int. J. Syst. Evol. Microbiol.">
        <title>The Global Catalogue of Microorganisms (GCM) 10K type strain sequencing project: providing services to taxonomists for standard genome sequencing and annotation.</title>
        <authorList>
            <consortium name="The Broad Institute Genomics Platform"/>
            <consortium name="The Broad Institute Genome Sequencing Center for Infectious Disease"/>
            <person name="Wu L."/>
            <person name="Ma J."/>
        </authorList>
    </citation>
    <scope>NUCLEOTIDE SEQUENCE [LARGE SCALE GENOMIC DNA]</scope>
    <source>
        <strain evidence="11">CECT 8570</strain>
    </source>
</reference>
<feature type="domain" description="Nitroreductase" evidence="9">
    <location>
        <begin position="18"/>
        <end position="164"/>
    </location>
</feature>
<evidence type="ECO:0000256" key="7">
    <source>
        <dbReference type="ARBA" id="ARBA00023027"/>
    </source>
</evidence>
<keyword evidence="5 8" id="KW-0521">NADP</keyword>
<dbReference type="PANTHER" id="PTHR43821">
    <property type="entry name" value="NAD(P)H NITROREDUCTASE YDJA-RELATED"/>
    <property type="match status" value="1"/>
</dbReference>
<dbReference type="InterPro" id="IPR029479">
    <property type="entry name" value="Nitroreductase"/>
</dbReference>
<evidence type="ECO:0000256" key="6">
    <source>
        <dbReference type="ARBA" id="ARBA00023002"/>
    </source>
</evidence>
<comment type="similarity">
    <text evidence="2 8">Belongs to the nitroreductase family.</text>
</comment>
<dbReference type="EC" id="1.-.-.-" evidence="8"/>
<protein>
    <recommendedName>
        <fullName evidence="8">Putative NAD(P)H nitroreductase</fullName>
        <ecNumber evidence="8">1.-.-.-</ecNumber>
    </recommendedName>
</protein>
<dbReference type="InterPro" id="IPR052530">
    <property type="entry name" value="NAD(P)H_nitroreductase"/>
</dbReference>
<comment type="cofactor">
    <cofactor evidence="1 8">
        <name>FMN</name>
        <dbReference type="ChEBI" id="CHEBI:58210"/>
    </cofactor>
</comment>
<dbReference type="InterPro" id="IPR000415">
    <property type="entry name" value="Nitroreductase-like"/>
</dbReference>
<evidence type="ECO:0000313" key="11">
    <source>
        <dbReference type="Proteomes" id="UP001595840"/>
    </source>
</evidence>
<proteinExistence type="inferred from homology"/>
<dbReference type="EMBL" id="JBHSCX010000004">
    <property type="protein sequence ID" value="MFC4361925.1"/>
    <property type="molecule type" value="Genomic_DNA"/>
</dbReference>
<dbReference type="InterPro" id="IPR026021">
    <property type="entry name" value="YdjA-like"/>
</dbReference>
<evidence type="ECO:0000256" key="5">
    <source>
        <dbReference type="ARBA" id="ARBA00022857"/>
    </source>
</evidence>
<evidence type="ECO:0000256" key="8">
    <source>
        <dbReference type="PIRNR" id="PIRNR000232"/>
    </source>
</evidence>